<comment type="caution">
    <text evidence="2">The sequence shown here is derived from an EMBL/GenBank/DDBJ whole genome shotgun (WGS) entry which is preliminary data.</text>
</comment>
<protein>
    <submittedName>
        <fullName evidence="2">Uncharacterized protein (TIGR02246 family)</fullName>
    </submittedName>
</protein>
<dbReference type="InterPro" id="IPR037401">
    <property type="entry name" value="SnoaL-like"/>
</dbReference>
<proteinExistence type="predicted"/>
<feature type="domain" description="SnoaL-like" evidence="1">
    <location>
        <begin position="13"/>
        <end position="133"/>
    </location>
</feature>
<sequence>MTDPQSLMDRLDRVESELAIQRLIHEYCHGADKQDLERFAAIWDDDAAWVTSPDQRFDGIEAICAAVQEQWAAFKEMHHWTANFVVDIDGDRAVGEADVAVRVQLTDGTWVRGGGTYQDVYVRRDGRWRVARREVVSSFEEDPLPPGIGSPAD</sequence>
<dbReference type="SUPFAM" id="SSF54427">
    <property type="entry name" value="NTF2-like"/>
    <property type="match status" value="1"/>
</dbReference>
<keyword evidence="3" id="KW-1185">Reference proteome</keyword>
<accession>A0ABT9QET3</accession>
<dbReference type="InterPro" id="IPR032710">
    <property type="entry name" value="NTF2-like_dom_sf"/>
</dbReference>
<dbReference type="EMBL" id="JAUSQU010000001">
    <property type="protein sequence ID" value="MDP9844449.1"/>
    <property type="molecule type" value="Genomic_DNA"/>
</dbReference>
<name>A0ABT9QET3_9ACTN</name>
<evidence type="ECO:0000313" key="2">
    <source>
        <dbReference type="EMBL" id="MDP9844449.1"/>
    </source>
</evidence>
<reference evidence="2 3" key="1">
    <citation type="submission" date="2023-07" db="EMBL/GenBank/DDBJ databases">
        <title>Sequencing the genomes of 1000 actinobacteria strains.</title>
        <authorList>
            <person name="Klenk H.-P."/>
        </authorList>
    </citation>
    <scope>NUCLEOTIDE SEQUENCE [LARGE SCALE GENOMIC DNA]</scope>
    <source>
        <strain evidence="2 3">DSM 46740</strain>
    </source>
</reference>
<dbReference type="NCBIfam" id="TIGR02246">
    <property type="entry name" value="SgcJ/EcaC family oxidoreductase"/>
    <property type="match status" value="1"/>
</dbReference>
<dbReference type="Proteomes" id="UP001225356">
    <property type="component" value="Unassembled WGS sequence"/>
</dbReference>
<evidence type="ECO:0000259" key="1">
    <source>
        <dbReference type="Pfam" id="PF13577"/>
    </source>
</evidence>
<dbReference type="RefSeq" id="WP_307559314.1">
    <property type="nucleotide sequence ID" value="NZ_JAUSQU010000001.1"/>
</dbReference>
<dbReference type="CDD" id="cd00531">
    <property type="entry name" value="NTF2_like"/>
    <property type="match status" value="1"/>
</dbReference>
<organism evidence="2 3">
    <name type="scientific">Streptosporangium lutulentum</name>
    <dbReference type="NCBI Taxonomy" id="1461250"/>
    <lineage>
        <taxon>Bacteria</taxon>
        <taxon>Bacillati</taxon>
        <taxon>Actinomycetota</taxon>
        <taxon>Actinomycetes</taxon>
        <taxon>Streptosporangiales</taxon>
        <taxon>Streptosporangiaceae</taxon>
        <taxon>Streptosporangium</taxon>
    </lineage>
</organism>
<dbReference type="Gene3D" id="3.10.450.50">
    <property type="match status" value="1"/>
</dbReference>
<gene>
    <name evidence="2" type="ORF">J2853_003660</name>
</gene>
<dbReference type="InterPro" id="IPR011944">
    <property type="entry name" value="Steroid_delta5-4_isomerase"/>
</dbReference>
<evidence type="ECO:0000313" key="3">
    <source>
        <dbReference type="Proteomes" id="UP001225356"/>
    </source>
</evidence>
<dbReference type="Pfam" id="PF13577">
    <property type="entry name" value="SnoaL_4"/>
    <property type="match status" value="1"/>
</dbReference>